<dbReference type="SUPFAM" id="SSF54928">
    <property type="entry name" value="RNA-binding domain, RBD"/>
    <property type="match status" value="2"/>
</dbReference>
<dbReference type="InterPro" id="IPR000504">
    <property type="entry name" value="RRM_dom"/>
</dbReference>
<proteinExistence type="predicted"/>
<evidence type="ECO:0000256" key="1">
    <source>
        <dbReference type="ARBA" id="ARBA00022737"/>
    </source>
</evidence>
<feature type="region of interest" description="Disordered" evidence="4">
    <location>
        <begin position="395"/>
        <end position="453"/>
    </location>
</feature>
<dbReference type="SMART" id="SM00360">
    <property type="entry name" value="RRM"/>
    <property type="match status" value="2"/>
</dbReference>
<dbReference type="PANTHER" id="PTHR48032">
    <property type="entry name" value="RNA-BINDING PROTEIN MUSASHI HOMOLOG RBP6"/>
    <property type="match status" value="1"/>
</dbReference>
<feature type="compositionally biased region" description="Polar residues" evidence="4">
    <location>
        <begin position="45"/>
        <end position="57"/>
    </location>
</feature>
<dbReference type="VEuPathDB" id="FungiDB:BON22_0382"/>
<feature type="domain" description="RRM" evidence="5">
    <location>
        <begin position="138"/>
        <end position="220"/>
    </location>
</feature>
<dbReference type="CDD" id="cd12330">
    <property type="entry name" value="RRM2_Hrp1p"/>
    <property type="match status" value="1"/>
</dbReference>
<reference evidence="6" key="1">
    <citation type="journal article" date="2014" name="Genome Announc.">
        <title>Genome sequence of the yeast Cyberlindnera fabianii (Hansenula fabianii).</title>
        <authorList>
            <person name="Freel K.C."/>
            <person name="Sarilar V."/>
            <person name="Neuveglise C."/>
            <person name="Devillers H."/>
            <person name="Friedrich A."/>
            <person name="Schacherer J."/>
        </authorList>
    </citation>
    <scope>NUCLEOTIDE SEQUENCE</scope>
    <source>
        <strain evidence="6">YJS4271</strain>
    </source>
</reference>
<feature type="domain" description="RRM" evidence="5">
    <location>
        <begin position="222"/>
        <end position="299"/>
    </location>
</feature>
<dbReference type="FunFam" id="3.30.70.330:FF:000025">
    <property type="entry name" value="RNA-binding protein Musashi homolog 2 isoform X1"/>
    <property type="match status" value="1"/>
</dbReference>
<evidence type="ECO:0000259" key="5">
    <source>
        <dbReference type="PROSITE" id="PS50102"/>
    </source>
</evidence>
<dbReference type="EMBL" id="LK052886">
    <property type="protein sequence ID" value="CDR37414.1"/>
    <property type="molecule type" value="Genomic_DNA"/>
</dbReference>
<dbReference type="Gene3D" id="3.30.70.330">
    <property type="match status" value="2"/>
</dbReference>
<dbReference type="OrthoDB" id="1875751at2759"/>
<gene>
    <name evidence="6" type="ORF">CYFA0S_01e10440g</name>
</gene>
<feature type="compositionally biased region" description="Low complexity" evidence="4">
    <location>
        <begin position="303"/>
        <end position="322"/>
    </location>
</feature>
<feature type="compositionally biased region" description="Low complexity" evidence="4">
    <location>
        <begin position="92"/>
        <end position="102"/>
    </location>
</feature>
<sequence length="453" mass="49382">MSLSDEEALFDDIFDNDTAPVKTEDKVDKKEESSEKKDVSDETKPSSSSADEAQDSTAVADASETDSKATSTGNATSIPADDSQLKSEEKQSVSSSSESVPAAAPPPSAPQHDEATATPTPELSAEETRKADLSRDAGKMFIGGLDWDTSEESMKEYFSQFGEVIDHTIMRETSTGRSRGFGFLTFADSKSVDKVVRQQHVLDGKVIDPKRAIPREEQDKTGKIFVGGLPPDVRPHEFEAYFAKFGSIIDAQLMLDKDTGRSRGFGFVTFDSPDSVDRATQHRFIDFNGKQIEVKRAEPRGIQQQQNHQQQQHQRQFQQVQGGSMGNMGAAMGGMNMGMMAGMFQQQQQMQASPEALSAYIVQLEQYWEQVKQTQQVTPEMTAQFQQYVDAIKQQAASGAPSNPPTGPASYGSDFGRPANADRGSGAKGGRGGRGRGRGGYNNKGGFHPYNRN</sequence>
<protein>
    <submittedName>
        <fullName evidence="6">CYFA0S01e10440g1_1</fullName>
    </submittedName>
</protein>
<dbReference type="PANTHER" id="PTHR48032:SF6">
    <property type="entry name" value="RNA-BINDING (RRM_RBD_RNP MOTIFS) FAMILY PROTEIN"/>
    <property type="match status" value="1"/>
</dbReference>
<evidence type="ECO:0000256" key="2">
    <source>
        <dbReference type="ARBA" id="ARBA00022884"/>
    </source>
</evidence>
<feature type="compositionally biased region" description="Basic and acidic residues" evidence="4">
    <location>
        <begin position="126"/>
        <end position="135"/>
    </location>
</feature>
<dbReference type="PhylomeDB" id="A0A061AIN1"/>
<feature type="compositionally biased region" description="Polar residues" evidence="4">
    <location>
        <begin position="68"/>
        <end position="77"/>
    </location>
</feature>
<feature type="region of interest" description="Disordered" evidence="4">
    <location>
        <begin position="1"/>
        <end position="135"/>
    </location>
</feature>
<evidence type="ECO:0000256" key="4">
    <source>
        <dbReference type="SAM" id="MobiDB-lite"/>
    </source>
</evidence>
<feature type="region of interest" description="Disordered" evidence="4">
    <location>
        <begin position="300"/>
        <end position="331"/>
    </location>
</feature>
<evidence type="ECO:0000313" key="6">
    <source>
        <dbReference type="EMBL" id="CDR37414.1"/>
    </source>
</evidence>
<organism evidence="6">
    <name type="scientific">Cyberlindnera fabianii</name>
    <name type="common">Yeast</name>
    <name type="synonym">Hansenula fabianii</name>
    <dbReference type="NCBI Taxonomy" id="36022"/>
    <lineage>
        <taxon>Eukaryota</taxon>
        <taxon>Fungi</taxon>
        <taxon>Dikarya</taxon>
        <taxon>Ascomycota</taxon>
        <taxon>Saccharomycotina</taxon>
        <taxon>Saccharomycetes</taxon>
        <taxon>Phaffomycetales</taxon>
        <taxon>Phaffomycetaceae</taxon>
        <taxon>Cyberlindnera</taxon>
    </lineage>
</organism>
<feature type="compositionally biased region" description="Basic and acidic residues" evidence="4">
    <location>
        <begin position="22"/>
        <end position="44"/>
    </location>
</feature>
<dbReference type="Pfam" id="PF00076">
    <property type="entry name" value="RRM_1"/>
    <property type="match status" value="2"/>
</dbReference>
<dbReference type="GO" id="GO:0006417">
    <property type="term" value="P:regulation of translation"/>
    <property type="evidence" value="ECO:0007669"/>
    <property type="project" value="TreeGrafter"/>
</dbReference>
<keyword evidence="2 3" id="KW-0694">RNA-binding</keyword>
<dbReference type="CDD" id="cd12577">
    <property type="entry name" value="RRM1_Hrp1p"/>
    <property type="match status" value="1"/>
</dbReference>
<evidence type="ECO:0000256" key="3">
    <source>
        <dbReference type="PROSITE-ProRule" id="PRU00176"/>
    </source>
</evidence>
<accession>A0A061AIN1</accession>
<dbReference type="AlphaFoldDB" id="A0A061AIN1"/>
<dbReference type="InterPro" id="IPR034156">
    <property type="entry name" value="Hrp1_RRM1"/>
</dbReference>
<name>A0A061AIN1_CYBFA</name>
<feature type="compositionally biased region" description="Acidic residues" evidence="4">
    <location>
        <begin position="1"/>
        <end position="15"/>
    </location>
</feature>
<dbReference type="InterPro" id="IPR035979">
    <property type="entry name" value="RBD_domain_sf"/>
</dbReference>
<keyword evidence="1" id="KW-0677">Repeat</keyword>
<dbReference type="GO" id="GO:0003729">
    <property type="term" value="F:mRNA binding"/>
    <property type="evidence" value="ECO:0007669"/>
    <property type="project" value="TreeGrafter"/>
</dbReference>
<dbReference type="InterPro" id="IPR012677">
    <property type="entry name" value="Nucleotide-bd_a/b_plait_sf"/>
</dbReference>
<dbReference type="PROSITE" id="PS50102">
    <property type="entry name" value="RRM"/>
    <property type="match status" value="2"/>
</dbReference>